<organism evidence="1 2">
    <name type="scientific">Lancefieldella parvula</name>
    <dbReference type="NCBI Taxonomy" id="1382"/>
    <lineage>
        <taxon>Bacteria</taxon>
        <taxon>Bacillati</taxon>
        <taxon>Actinomycetota</taxon>
        <taxon>Coriobacteriia</taxon>
        <taxon>Coriobacteriales</taxon>
        <taxon>Atopobiaceae</taxon>
        <taxon>Lancefieldella</taxon>
    </lineage>
</organism>
<dbReference type="AlphaFoldDB" id="A0A9E7DBM2"/>
<evidence type="ECO:0000313" key="1">
    <source>
        <dbReference type="EMBL" id="UQF78294.1"/>
    </source>
</evidence>
<reference evidence="1" key="1">
    <citation type="submission" date="2022-05" db="EMBL/GenBank/DDBJ databases">
        <title>Using nanopore sequencing to obtain complete genomes from saliva samples.</title>
        <authorList>
            <person name="Baker J.L."/>
        </authorList>
    </citation>
    <scope>NUCLEOTIDE SEQUENCE</scope>
    <source>
        <strain evidence="1">JCVI-JB-Lp32</strain>
    </source>
</reference>
<dbReference type="RefSeq" id="WP_316416485.1">
    <property type="nucleotide sequence ID" value="NZ_JAWFZZ010000003.1"/>
</dbReference>
<protein>
    <submittedName>
        <fullName evidence="1">Uncharacterized protein</fullName>
    </submittedName>
</protein>
<name>A0A9E7DBM2_9ACTN</name>
<proteinExistence type="predicted"/>
<sequence length="114" mass="12296">MTSTKQKEITADVSVLAKLFEKFMIASAEAQRELAEKTGTVNGSRSLNAAVLAGLPPQLAYTIAQTSKYSGIPGSMLRAEHKAGALKFIKPAGQERGYMITCDEMDRWLADSVS</sequence>
<dbReference type="EMBL" id="CP097092">
    <property type="protein sequence ID" value="UQF78294.1"/>
    <property type="molecule type" value="Genomic_DNA"/>
</dbReference>
<gene>
    <name evidence="1" type="ORF">M3I19_00905</name>
</gene>
<accession>A0A9E7DBM2</accession>
<evidence type="ECO:0000313" key="2">
    <source>
        <dbReference type="Proteomes" id="UP000831562"/>
    </source>
</evidence>
<dbReference type="Proteomes" id="UP000831562">
    <property type="component" value="Chromosome"/>
</dbReference>